<feature type="transmembrane region" description="Helical" evidence="1">
    <location>
        <begin position="72"/>
        <end position="91"/>
    </location>
</feature>
<protein>
    <recommendedName>
        <fullName evidence="4">HAMP domain-containing protein</fullName>
    </recommendedName>
</protein>
<evidence type="ECO:0000313" key="3">
    <source>
        <dbReference type="Proteomes" id="UP000316598"/>
    </source>
</evidence>
<keyword evidence="3" id="KW-1185">Reference proteome</keyword>
<accession>A0A5C5WRP5</accession>
<keyword evidence="1" id="KW-0812">Transmembrane</keyword>
<keyword evidence="1" id="KW-0472">Membrane</keyword>
<reference evidence="2 3" key="1">
    <citation type="submission" date="2019-02" db="EMBL/GenBank/DDBJ databases">
        <title>Deep-cultivation of Planctomycetes and their phenomic and genomic characterization uncovers novel biology.</title>
        <authorList>
            <person name="Wiegand S."/>
            <person name="Jogler M."/>
            <person name="Boedeker C."/>
            <person name="Pinto D."/>
            <person name="Vollmers J."/>
            <person name="Rivas-Marin E."/>
            <person name="Kohn T."/>
            <person name="Peeters S.H."/>
            <person name="Heuer A."/>
            <person name="Rast P."/>
            <person name="Oberbeckmann S."/>
            <person name="Bunk B."/>
            <person name="Jeske O."/>
            <person name="Meyerdierks A."/>
            <person name="Storesund J.E."/>
            <person name="Kallscheuer N."/>
            <person name="Luecker S."/>
            <person name="Lage O.M."/>
            <person name="Pohl T."/>
            <person name="Merkel B.J."/>
            <person name="Hornburger P."/>
            <person name="Mueller R.-W."/>
            <person name="Bruemmer F."/>
            <person name="Labrenz M."/>
            <person name="Spormann A.M."/>
            <person name="Op Den Camp H."/>
            <person name="Overmann J."/>
            <person name="Amann R."/>
            <person name="Jetten M.S.M."/>
            <person name="Mascher T."/>
            <person name="Medema M.H."/>
            <person name="Devos D.P."/>
            <person name="Kaster A.-K."/>
            <person name="Ovreas L."/>
            <person name="Rohde M."/>
            <person name="Galperin M.Y."/>
            <person name="Jogler C."/>
        </authorList>
    </citation>
    <scope>NUCLEOTIDE SEQUENCE [LARGE SCALE GENOMIC DNA]</scope>
    <source>
        <strain evidence="2 3">Pla22</strain>
    </source>
</reference>
<dbReference type="Proteomes" id="UP000316598">
    <property type="component" value="Unassembled WGS sequence"/>
</dbReference>
<evidence type="ECO:0008006" key="4">
    <source>
        <dbReference type="Google" id="ProtNLM"/>
    </source>
</evidence>
<dbReference type="OrthoDB" id="270597at2"/>
<gene>
    <name evidence="2" type="ORF">Pla22_08760</name>
</gene>
<evidence type="ECO:0000313" key="2">
    <source>
        <dbReference type="EMBL" id="TWT53248.1"/>
    </source>
</evidence>
<organism evidence="2 3">
    <name type="scientific">Rubripirellula amarantea</name>
    <dbReference type="NCBI Taxonomy" id="2527999"/>
    <lineage>
        <taxon>Bacteria</taxon>
        <taxon>Pseudomonadati</taxon>
        <taxon>Planctomycetota</taxon>
        <taxon>Planctomycetia</taxon>
        <taxon>Pirellulales</taxon>
        <taxon>Pirellulaceae</taxon>
        <taxon>Rubripirellula</taxon>
    </lineage>
</organism>
<name>A0A5C5WRP5_9BACT</name>
<proteinExistence type="predicted"/>
<evidence type="ECO:0000256" key="1">
    <source>
        <dbReference type="SAM" id="Phobius"/>
    </source>
</evidence>
<keyword evidence="1" id="KW-1133">Transmembrane helix</keyword>
<comment type="caution">
    <text evidence="2">The sequence shown here is derived from an EMBL/GenBank/DDBJ whole genome shotgun (WGS) entry which is preliminary data.</text>
</comment>
<feature type="transmembrane region" description="Helical" evidence="1">
    <location>
        <begin position="33"/>
        <end position="52"/>
    </location>
</feature>
<dbReference type="EMBL" id="SJPI01000001">
    <property type="protein sequence ID" value="TWT53248.1"/>
    <property type="molecule type" value="Genomic_DNA"/>
</dbReference>
<sequence>MSNSAQPNASKAGFVRQQLFVDPQVQGVLVRRAALYSTACTIYFVVIAVFATCMSDPDRSISDSLTLCLDEAIYWAPGLILLAPLVIYDMLKVTNRFAGPVFSLRREMQRLIDNKSERPLKFREGDTWTDLASRFNLIREEVLELRKANRELKHELNKGTTAGRLFDDSSSSDGDEDEMSAANLVESILVDL</sequence>
<dbReference type="AlphaFoldDB" id="A0A5C5WRP5"/>
<dbReference type="RefSeq" id="WP_146513498.1">
    <property type="nucleotide sequence ID" value="NZ_SJPI01000001.1"/>
</dbReference>